<reference evidence="1 2" key="1">
    <citation type="submission" date="2019-02" db="EMBL/GenBank/DDBJ databases">
        <title>Deep-cultivation of Planctomycetes and their phenomic and genomic characterization uncovers novel biology.</title>
        <authorList>
            <person name="Wiegand S."/>
            <person name="Jogler M."/>
            <person name="Boedeker C."/>
            <person name="Pinto D."/>
            <person name="Vollmers J."/>
            <person name="Rivas-Marin E."/>
            <person name="Kohn T."/>
            <person name="Peeters S.H."/>
            <person name="Heuer A."/>
            <person name="Rast P."/>
            <person name="Oberbeckmann S."/>
            <person name="Bunk B."/>
            <person name="Jeske O."/>
            <person name="Meyerdierks A."/>
            <person name="Storesund J.E."/>
            <person name="Kallscheuer N."/>
            <person name="Luecker S."/>
            <person name="Lage O.M."/>
            <person name="Pohl T."/>
            <person name="Merkel B.J."/>
            <person name="Hornburger P."/>
            <person name="Mueller R.-W."/>
            <person name="Bruemmer F."/>
            <person name="Labrenz M."/>
            <person name="Spormann A.M."/>
            <person name="Op Den Camp H."/>
            <person name="Overmann J."/>
            <person name="Amann R."/>
            <person name="Jetten M.S.M."/>
            <person name="Mascher T."/>
            <person name="Medema M.H."/>
            <person name="Devos D.P."/>
            <person name="Kaster A.-K."/>
            <person name="Ovreas L."/>
            <person name="Rohde M."/>
            <person name="Galperin M.Y."/>
            <person name="Jogler C."/>
        </authorList>
    </citation>
    <scope>NUCLEOTIDE SEQUENCE [LARGE SCALE GENOMIC DNA]</scope>
    <source>
        <strain evidence="1 2">Pla52n</strain>
    </source>
</reference>
<keyword evidence="2" id="KW-1185">Reference proteome</keyword>
<proteinExistence type="predicted"/>
<protein>
    <recommendedName>
        <fullName evidence="3">Transposase</fullName>
    </recommendedName>
</protein>
<accession>A0A5C6AF36</accession>
<dbReference type="Proteomes" id="UP000320176">
    <property type="component" value="Unassembled WGS sequence"/>
</dbReference>
<name>A0A5C6AF36_9BACT</name>
<organism evidence="1 2">
    <name type="scientific">Stieleria varia</name>
    <dbReference type="NCBI Taxonomy" id="2528005"/>
    <lineage>
        <taxon>Bacteria</taxon>
        <taxon>Pseudomonadati</taxon>
        <taxon>Planctomycetota</taxon>
        <taxon>Planctomycetia</taxon>
        <taxon>Pirellulales</taxon>
        <taxon>Pirellulaceae</taxon>
        <taxon>Stieleria</taxon>
    </lineage>
</organism>
<evidence type="ECO:0008006" key="3">
    <source>
        <dbReference type="Google" id="ProtNLM"/>
    </source>
</evidence>
<dbReference type="SUPFAM" id="SSF48295">
    <property type="entry name" value="TrpR-like"/>
    <property type="match status" value="1"/>
</dbReference>
<gene>
    <name evidence="1" type="ORF">Pla52n_50900</name>
</gene>
<comment type="caution">
    <text evidence="1">The sequence shown here is derived from an EMBL/GenBank/DDBJ whole genome shotgun (WGS) entry which is preliminary data.</text>
</comment>
<evidence type="ECO:0000313" key="1">
    <source>
        <dbReference type="EMBL" id="TWT98574.1"/>
    </source>
</evidence>
<dbReference type="GO" id="GO:0043565">
    <property type="term" value="F:sequence-specific DNA binding"/>
    <property type="evidence" value="ECO:0007669"/>
    <property type="project" value="InterPro"/>
</dbReference>
<evidence type="ECO:0000313" key="2">
    <source>
        <dbReference type="Proteomes" id="UP000320176"/>
    </source>
</evidence>
<dbReference type="AlphaFoldDB" id="A0A5C6AF36"/>
<sequence>MAKRRRVIGAKEKAKVALAAVKEQKTARELSTHFKVHITQVGAWKKKLIEAAPEIFERDYKGSREQEFKQRESELYEEIGRLKMELEWVKKKAATFD</sequence>
<dbReference type="InterPro" id="IPR010921">
    <property type="entry name" value="Trp_repressor/repl_initiator"/>
</dbReference>
<dbReference type="EMBL" id="SJPN01000006">
    <property type="protein sequence ID" value="TWT98574.1"/>
    <property type="molecule type" value="Genomic_DNA"/>
</dbReference>